<protein>
    <submittedName>
        <fullName evidence="1">Putative PD-(D/E)XK family protein DUF4420</fullName>
    </submittedName>
</protein>
<proteinExistence type="predicted"/>
<dbReference type="Pfam" id="PF14390">
    <property type="entry name" value="DUF4420"/>
    <property type="match status" value="1"/>
</dbReference>
<reference evidence="1 2" key="1">
    <citation type="submission" date="2019-06" db="EMBL/GenBank/DDBJ databases">
        <title>Sorghum-associated microbial communities from plants grown in Nebraska, USA.</title>
        <authorList>
            <person name="Schachtman D."/>
        </authorList>
    </citation>
    <scope>NUCLEOTIDE SEQUENCE [LARGE SCALE GENOMIC DNA]</scope>
    <source>
        <strain evidence="1 2">110</strain>
    </source>
</reference>
<evidence type="ECO:0000313" key="1">
    <source>
        <dbReference type="EMBL" id="TQM21063.1"/>
    </source>
</evidence>
<accession>A0A543EHK1</accession>
<gene>
    <name evidence="1" type="ORF">FB551_0744</name>
</gene>
<evidence type="ECO:0000313" key="2">
    <source>
        <dbReference type="Proteomes" id="UP000316437"/>
    </source>
</evidence>
<keyword evidence="2" id="KW-1185">Reference proteome</keyword>
<dbReference type="Proteomes" id="UP000316437">
    <property type="component" value="Unassembled WGS sequence"/>
</dbReference>
<organism evidence="1 2">
    <name type="scientific">Chryseobacterium aquifrigidense</name>
    <dbReference type="NCBI Taxonomy" id="558021"/>
    <lineage>
        <taxon>Bacteria</taxon>
        <taxon>Pseudomonadati</taxon>
        <taxon>Bacteroidota</taxon>
        <taxon>Flavobacteriia</taxon>
        <taxon>Flavobacteriales</taxon>
        <taxon>Weeksellaceae</taxon>
        <taxon>Chryseobacterium group</taxon>
        <taxon>Chryseobacterium</taxon>
    </lineage>
</organism>
<sequence length="314" mass="36051">MQSQIARRIPSEGLFSSFLATDFRRYIRILYIKLDSDQDILIDSLPKFRGLDISKIVQNLGEFSNAVFLKLTQSIPNTDNIFELVISDLCDKVIQLQNKNNLSGTLIKALLEWRIFFEKHEKKILSISAQKGLFGELHFLKDYLFKKYSFAESVLYWTGSDKTTHDFQLMKKVVEIKTTSGKQHKKFSIASEKQLDNTGVDYLYLSLFSVNLHSNLPNCTLPALIHEIRTQIQCDPVATFQFYIKLLKYGYNETLADKYTVGFSISETKFFDVKEGFPRLLQKNLPDGVGDLQYSIVVAACAPFEITTDILNYI</sequence>
<comment type="caution">
    <text evidence="1">The sequence shown here is derived from an EMBL/GenBank/DDBJ whole genome shotgun (WGS) entry which is preliminary data.</text>
</comment>
<name>A0A543EHK1_9FLAO</name>
<dbReference type="AlphaFoldDB" id="A0A543EHK1"/>
<dbReference type="InterPro" id="IPR025534">
    <property type="entry name" value="DUF4420"/>
</dbReference>
<dbReference type="EMBL" id="VFPD01000001">
    <property type="protein sequence ID" value="TQM21063.1"/>
    <property type="molecule type" value="Genomic_DNA"/>
</dbReference>